<feature type="domain" description="PD-(D/E)XK nuclease-like" evidence="2">
    <location>
        <begin position="161"/>
        <end position="418"/>
    </location>
</feature>
<dbReference type="eggNOG" id="ENOG502SSXD">
    <property type="taxonomic scope" value="Eukaryota"/>
</dbReference>
<gene>
    <name evidence="3" type="ORF">NECHADRAFT_102186</name>
</gene>
<organism evidence="3 4">
    <name type="scientific">Fusarium vanettenii (strain ATCC MYA-4622 / CBS 123669 / FGSC 9596 / NRRL 45880 / 77-13-4)</name>
    <name type="common">Fusarium solani subsp. pisi</name>
    <dbReference type="NCBI Taxonomy" id="660122"/>
    <lineage>
        <taxon>Eukaryota</taxon>
        <taxon>Fungi</taxon>
        <taxon>Dikarya</taxon>
        <taxon>Ascomycota</taxon>
        <taxon>Pezizomycotina</taxon>
        <taxon>Sordariomycetes</taxon>
        <taxon>Hypocreomycetidae</taxon>
        <taxon>Hypocreales</taxon>
        <taxon>Nectriaceae</taxon>
        <taxon>Fusarium</taxon>
        <taxon>Fusarium solani species complex</taxon>
        <taxon>Fusarium vanettenii</taxon>
    </lineage>
</organism>
<reference evidence="3 4" key="1">
    <citation type="journal article" date="2009" name="PLoS Genet.">
        <title>The genome of Nectria haematococca: contribution of supernumerary chromosomes to gene expansion.</title>
        <authorList>
            <person name="Coleman J.J."/>
            <person name="Rounsley S.D."/>
            <person name="Rodriguez-Carres M."/>
            <person name="Kuo A."/>
            <person name="Wasmann C.C."/>
            <person name="Grimwood J."/>
            <person name="Schmutz J."/>
            <person name="Taga M."/>
            <person name="White G.J."/>
            <person name="Zhou S."/>
            <person name="Schwartz D.C."/>
            <person name="Freitag M."/>
            <person name="Ma L.J."/>
            <person name="Danchin E.G."/>
            <person name="Henrissat B."/>
            <person name="Coutinho P.M."/>
            <person name="Nelson D.R."/>
            <person name="Straney D."/>
            <person name="Napoli C.A."/>
            <person name="Barker B.M."/>
            <person name="Gribskov M."/>
            <person name="Rep M."/>
            <person name="Kroken S."/>
            <person name="Molnar I."/>
            <person name="Rensing C."/>
            <person name="Kennell J.C."/>
            <person name="Zamora J."/>
            <person name="Farman M.L."/>
            <person name="Selker E.U."/>
            <person name="Salamov A."/>
            <person name="Shapiro H."/>
            <person name="Pangilinan J."/>
            <person name="Lindquist E."/>
            <person name="Lamers C."/>
            <person name="Grigoriev I.V."/>
            <person name="Geiser D.M."/>
            <person name="Covert S.F."/>
            <person name="Temporini E."/>
            <person name="Vanetten H.D."/>
        </authorList>
    </citation>
    <scope>NUCLEOTIDE SEQUENCE [LARGE SCALE GENOMIC DNA]</scope>
    <source>
        <strain evidence="4">ATCC MYA-4622 / CBS 123669 / FGSC 9596 / NRRL 45880 / 77-13-4</strain>
    </source>
</reference>
<dbReference type="Pfam" id="PF20516">
    <property type="entry name" value="PDDEXK_12"/>
    <property type="match status" value="1"/>
</dbReference>
<evidence type="ECO:0000313" key="3">
    <source>
        <dbReference type="EMBL" id="EEU34509.1"/>
    </source>
</evidence>
<protein>
    <recommendedName>
        <fullName evidence="2">PD-(D/E)XK nuclease-like domain-containing protein</fullName>
    </recommendedName>
</protein>
<dbReference type="KEGG" id="nhe:NECHADRAFT_102186"/>
<proteinExistence type="predicted"/>
<accession>C7ZN78</accession>
<evidence type="ECO:0000256" key="1">
    <source>
        <dbReference type="SAM" id="MobiDB-lite"/>
    </source>
</evidence>
<dbReference type="InParanoid" id="C7ZN78"/>
<dbReference type="OMA" id="SSAICHV"/>
<dbReference type="STRING" id="660122.C7ZN78"/>
<dbReference type="HOGENOM" id="CLU_027219_0_3_1"/>
<keyword evidence="4" id="KW-1185">Reference proteome</keyword>
<dbReference type="AlphaFoldDB" id="C7ZN78"/>
<dbReference type="GeneID" id="9678044"/>
<feature type="region of interest" description="Disordered" evidence="1">
    <location>
        <begin position="20"/>
        <end position="84"/>
    </location>
</feature>
<dbReference type="OrthoDB" id="4161186at2759"/>
<dbReference type="Proteomes" id="UP000005206">
    <property type="component" value="Chromosome 13"/>
</dbReference>
<dbReference type="VEuPathDB" id="FungiDB:NECHADRAFT_102186"/>
<dbReference type="EMBL" id="GG698964">
    <property type="protein sequence ID" value="EEU34509.1"/>
    <property type="molecule type" value="Genomic_DNA"/>
</dbReference>
<dbReference type="RefSeq" id="XP_003040222.1">
    <property type="nucleotide sequence ID" value="XM_003040176.1"/>
</dbReference>
<sequence length="447" mass="49885">MTASQTFDQFIIDWLSAIQESSPPDLSPSPWCASKDSLKRASINHPAKRPLSPPMTDGNGSPSKRPRPDPDATPLEPPEAGTAALQKKSISVMRMDRLVAHPSFDGAEPLPDALDQMLEAIRDDSMGSNLITAEDKIEFEKRAMAGGDRESLFRKVLRSSRVDHSGERQALGRLPPIDALVEIWSKAQKCEDKGHSEAGWNCAVHYPLMELALKHSNITRNETEELSVDGAEILVDVVNATTAQICAVDAPMTLAAQHKKRVDFCFLVEPIPGTRAADYLSKKSQLSSHGSINHTDFAPLRACPISVSIETKLTGEDWQSAMSQQTVWLSAHWNRLDRLTNDSQLARDELCFLPAIIVQGHDWTFLAATRGEVLDEIGRRQTIIWHKLAFGSTDGLKGICQIIKVLQRLAQWSERTYWPWFRKFALNDLDGYNPAFLMQWLPGYIPR</sequence>
<dbReference type="InterPro" id="IPR046797">
    <property type="entry name" value="PDDEXK_12"/>
</dbReference>
<evidence type="ECO:0000313" key="4">
    <source>
        <dbReference type="Proteomes" id="UP000005206"/>
    </source>
</evidence>
<evidence type="ECO:0000259" key="2">
    <source>
        <dbReference type="Pfam" id="PF20516"/>
    </source>
</evidence>
<name>C7ZN78_FUSV7</name>